<accession>A0A8E0VH54</accession>
<evidence type="ECO:0000313" key="1">
    <source>
        <dbReference type="EMBL" id="KAA0189281.1"/>
    </source>
</evidence>
<name>A0A8E0VH54_9TREM</name>
<organism evidence="1 2">
    <name type="scientific">Fasciolopsis buskii</name>
    <dbReference type="NCBI Taxonomy" id="27845"/>
    <lineage>
        <taxon>Eukaryota</taxon>
        <taxon>Metazoa</taxon>
        <taxon>Spiralia</taxon>
        <taxon>Lophotrochozoa</taxon>
        <taxon>Platyhelminthes</taxon>
        <taxon>Trematoda</taxon>
        <taxon>Digenea</taxon>
        <taxon>Plagiorchiida</taxon>
        <taxon>Echinostomata</taxon>
        <taxon>Echinostomatoidea</taxon>
        <taxon>Fasciolidae</taxon>
        <taxon>Fasciolopsis</taxon>
    </lineage>
</organism>
<dbReference type="OrthoDB" id="5596422at2759"/>
<dbReference type="Proteomes" id="UP000728185">
    <property type="component" value="Unassembled WGS sequence"/>
</dbReference>
<gene>
    <name evidence="1" type="ORF">FBUS_09517</name>
</gene>
<evidence type="ECO:0000313" key="2">
    <source>
        <dbReference type="Proteomes" id="UP000728185"/>
    </source>
</evidence>
<dbReference type="EMBL" id="LUCM01007863">
    <property type="protein sequence ID" value="KAA0189281.1"/>
    <property type="molecule type" value="Genomic_DNA"/>
</dbReference>
<protein>
    <submittedName>
        <fullName evidence="1">Uncharacterized protein</fullName>
    </submittedName>
</protein>
<comment type="caution">
    <text evidence="1">The sequence shown here is derived from an EMBL/GenBank/DDBJ whole genome shotgun (WGS) entry which is preliminary data.</text>
</comment>
<proteinExistence type="predicted"/>
<sequence length="148" mass="16194">MRNLLTSPTSCILEHSAEQLQFLSRSSVYEDRSSGTGNQMTTDGCSTYPNPEAADLIVNHKAEFSSRARRCVETLSVWCDPKNLSADWDDFLVDINLSFISIGLQTAAADTYDSQSDIARGPPGYSWIDPKTMAVFSSEASTPDTLDA</sequence>
<dbReference type="AlphaFoldDB" id="A0A8E0VH54"/>
<reference evidence="1" key="1">
    <citation type="submission" date="2019-05" db="EMBL/GenBank/DDBJ databases">
        <title>Annotation for the trematode Fasciolopsis buski.</title>
        <authorList>
            <person name="Choi Y.-J."/>
        </authorList>
    </citation>
    <scope>NUCLEOTIDE SEQUENCE</scope>
    <source>
        <strain evidence="1">HT</strain>
        <tissue evidence="1">Whole worm</tissue>
    </source>
</reference>
<keyword evidence="2" id="KW-1185">Reference proteome</keyword>